<dbReference type="PANTHER" id="PTHR11692:SF0">
    <property type="entry name" value="BIFUNCTIONAL PURINE BIOSYNTHESIS PROTEIN ATIC"/>
    <property type="match status" value="1"/>
</dbReference>
<comment type="domain">
    <text evidence="10">The IMP cyclohydrolase activity resides in the N-terminal region.</text>
</comment>
<dbReference type="GO" id="GO:0004643">
    <property type="term" value="F:phosphoribosylaminoimidazolecarboxamide formyltransferase activity"/>
    <property type="evidence" value="ECO:0007669"/>
    <property type="project" value="UniProtKB-UniRule"/>
</dbReference>
<dbReference type="InterPro" id="IPR011607">
    <property type="entry name" value="MGS-like_dom"/>
</dbReference>
<comment type="pathway">
    <text evidence="2 10">Purine metabolism; IMP biosynthesis via de novo pathway; 5-formamido-1-(5-phospho-D-ribosyl)imidazole-4-carboxamide from 5-amino-1-(5-phospho-D-ribosyl)imidazole-4-carboxamide (10-formyl THF route): step 1/1.</text>
</comment>
<dbReference type="GO" id="GO:0003937">
    <property type="term" value="F:IMP cyclohydrolase activity"/>
    <property type="evidence" value="ECO:0007669"/>
    <property type="project" value="UniProtKB-UniRule"/>
</dbReference>
<dbReference type="SMART" id="SM00798">
    <property type="entry name" value="AICARFT_IMPCHas"/>
    <property type="match status" value="1"/>
</dbReference>
<reference evidence="12 13" key="2">
    <citation type="submission" date="2019-01" db="EMBL/GenBank/DDBJ databases">
        <title>Tautonia sociabilis, a novel thermotolerant planctomycete of Isosphaeraceae family, isolated from a 4000 m deep subterranean habitat.</title>
        <authorList>
            <person name="Kovaleva O.L."/>
            <person name="Elcheninov A.G."/>
            <person name="Van Heerden E."/>
            <person name="Toshchakov S.V."/>
            <person name="Novikov A."/>
            <person name="Bonch-Osmolovskaya E.A."/>
            <person name="Kublanov I.V."/>
        </authorList>
    </citation>
    <scope>NUCLEOTIDE SEQUENCE [LARGE SCALE GENOMIC DNA]</scope>
    <source>
        <strain evidence="12 13">GM2012</strain>
    </source>
</reference>
<dbReference type="Gene3D" id="3.40.140.20">
    <property type="match status" value="2"/>
</dbReference>
<gene>
    <name evidence="10 12" type="primary">purH</name>
    <name evidence="12" type="ORF">TsocGM_05055</name>
</gene>
<evidence type="ECO:0000256" key="2">
    <source>
        <dbReference type="ARBA" id="ARBA00004954"/>
    </source>
</evidence>
<sequence length="541" mass="57834">MPDATDTLIPIRRALLSVSDKRGLVELARGLSERGVALLASGGTRSALLDAGISAEEVSDFTGSPEILGGRVKTLHPKVHAGILARRDVPEDLDALTSLGVPPVDLVVVNLYPFEQTVAKPGVTLAEAIEKIDIGGPSLIRAAAKNHAFVTVLTDPDQYPGLLEQLERHGGTTLAFRRGKALEAFRKTGHYDRAILSYLIGSDSNSDSEQAGRPESFPDELSLRFERRTVLRYGENPHQRAAFYINPGTSGPNLATARIRHGKELSYNNILDLDSALRLIRSFDRPASCVLKHNNPCGAAVGTTLAEAFERAYDGDPVSAFGGIVGLNRVVDLATAERMVTPGRFIECIVAPGFEPDAFEALTTRPSWKNSVRLLDLGAPIGPGSPPPVGMDLRRVEGGLLVQDWDTMQADPLAEGRVVTKRPPNDRELADLSFAWKVCQAVKSNAIVFAAEGQVVGVGAGQMSRLDSVEIASRKAGPRAAGAVLASDAFFPFRDGPDAAAAAGITAIIQPGGSRRDEEVIAACDEHGIAMVFTGRRHFRH</sequence>
<comment type="similarity">
    <text evidence="3 10">Belongs to the PurH family.</text>
</comment>
<dbReference type="CDD" id="cd01421">
    <property type="entry name" value="IMPCH"/>
    <property type="match status" value="1"/>
</dbReference>
<dbReference type="InterPro" id="IPR016193">
    <property type="entry name" value="Cytidine_deaminase-like"/>
</dbReference>
<dbReference type="FunFam" id="3.40.50.1380:FF:000001">
    <property type="entry name" value="Bifunctional purine biosynthesis protein PurH"/>
    <property type="match status" value="1"/>
</dbReference>
<dbReference type="PIRSF" id="PIRSF000414">
    <property type="entry name" value="AICARFT_IMPCHas"/>
    <property type="match status" value="1"/>
</dbReference>
<evidence type="ECO:0000256" key="9">
    <source>
        <dbReference type="ARBA" id="ARBA00050687"/>
    </source>
</evidence>
<dbReference type="EC" id="3.5.4.10" evidence="10"/>
<evidence type="ECO:0000313" key="13">
    <source>
        <dbReference type="Proteomes" id="UP000280296"/>
    </source>
</evidence>
<comment type="catalytic activity">
    <reaction evidence="9 10">
        <text>IMP + H2O = 5-formamido-1-(5-phospho-D-ribosyl)imidazole-4-carboxamide</text>
        <dbReference type="Rhea" id="RHEA:18445"/>
        <dbReference type="ChEBI" id="CHEBI:15377"/>
        <dbReference type="ChEBI" id="CHEBI:58053"/>
        <dbReference type="ChEBI" id="CHEBI:58467"/>
        <dbReference type="EC" id="3.5.4.10"/>
    </reaction>
</comment>
<dbReference type="InterPro" id="IPR002695">
    <property type="entry name" value="PurH-like"/>
</dbReference>
<evidence type="ECO:0000259" key="11">
    <source>
        <dbReference type="PROSITE" id="PS51855"/>
    </source>
</evidence>
<evidence type="ECO:0000256" key="3">
    <source>
        <dbReference type="ARBA" id="ARBA00007667"/>
    </source>
</evidence>
<organism evidence="12 13">
    <name type="scientific">Tautonia sociabilis</name>
    <dbReference type="NCBI Taxonomy" id="2080755"/>
    <lineage>
        <taxon>Bacteria</taxon>
        <taxon>Pseudomonadati</taxon>
        <taxon>Planctomycetota</taxon>
        <taxon>Planctomycetia</taxon>
        <taxon>Isosphaerales</taxon>
        <taxon>Isosphaeraceae</taxon>
        <taxon>Tautonia</taxon>
    </lineage>
</organism>
<comment type="catalytic activity">
    <reaction evidence="8 10">
        <text>(6R)-10-formyltetrahydrofolate + 5-amino-1-(5-phospho-beta-D-ribosyl)imidazole-4-carboxamide = 5-formamido-1-(5-phospho-D-ribosyl)imidazole-4-carboxamide + (6S)-5,6,7,8-tetrahydrofolate</text>
        <dbReference type="Rhea" id="RHEA:22192"/>
        <dbReference type="ChEBI" id="CHEBI:57453"/>
        <dbReference type="ChEBI" id="CHEBI:58467"/>
        <dbReference type="ChEBI" id="CHEBI:58475"/>
        <dbReference type="ChEBI" id="CHEBI:195366"/>
        <dbReference type="EC" id="2.1.2.3"/>
    </reaction>
</comment>
<reference evidence="12 13" key="1">
    <citation type="submission" date="2018-12" db="EMBL/GenBank/DDBJ databases">
        <authorList>
            <person name="Toschakov S.V."/>
        </authorList>
    </citation>
    <scope>NUCLEOTIDE SEQUENCE [LARGE SCALE GENOMIC DNA]</scope>
    <source>
        <strain evidence="12 13">GM2012</strain>
    </source>
</reference>
<dbReference type="InterPro" id="IPR036914">
    <property type="entry name" value="MGS-like_dom_sf"/>
</dbReference>
<dbReference type="Pfam" id="PF02142">
    <property type="entry name" value="MGS"/>
    <property type="match status" value="1"/>
</dbReference>
<proteinExistence type="inferred from homology"/>
<dbReference type="SMART" id="SM00851">
    <property type="entry name" value="MGS"/>
    <property type="match status" value="1"/>
</dbReference>
<dbReference type="OrthoDB" id="9802065at2"/>
<keyword evidence="5 10" id="KW-0658">Purine biosynthesis</keyword>
<keyword evidence="6 10" id="KW-0378">Hydrolase</keyword>
<name>A0A432MNF7_9BACT</name>
<keyword evidence="13" id="KW-1185">Reference proteome</keyword>
<dbReference type="SUPFAM" id="SSF52335">
    <property type="entry name" value="Methylglyoxal synthase-like"/>
    <property type="match status" value="1"/>
</dbReference>
<keyword evidence="4 10" id="KW-0808">Transferase</keyword>
<evidence type="ECO:0000256" key="4">
    <source>
        <dbReference type="ARBA" id="ARBA00022679"/>
    </source>
</evidence>
<dbReference type="Proteomes" id="UP000280296">
    <property type="component" value="Unassembled WGS sequence"/>
</dbReference>
<evidence type="ECO:0000256" key="5">
    <source>
        <dbReference type="ARBA" id="ARBA00022755"/>
    </source>
</evidence>
<dbReference type="HAMAP" id="MF_00139">
    <property type="entry name" value="PurH"/>
    <property type="match status" value="1"/>
</dbReference>
<accession>A0A432MNF7</accession>
<keyword evidence="7 10" id="KW-0511">Multifunctional enzyme</keyword>
<dbReference type="Pfam" id="PF01808">
    <property type="entry name" value="AICARFT_IMPCHas"/>
    <property type="match status" value="1"/>
</dbReference>
<evidence type="ECO:0000256" key="8">
    <source>
        <dbReference type="ARBA" id="ARBA00050488"/>
    </source>
</evidence>
<feature type="domain" description="MGS-like" evidence="11">
    <location>
        <begin position="1"/>
        <end position="154"/>
    </location>
</feature>
<evidence type="ECO:0000256" key="10">
    <source>
        <dbReference type="HAMAP-Rule" id="MF_00139"/>
    </source>
</evidence>
<dbReference type="AlphaFoldDB" id="A0A432MNF7"/>
<dbReference type="InterPro" id="IPR024051">
    <property type="entry name" value="AICAR_Tfase_dup_dom_sf"/>
</dbReference>
<comment type="caution">
    <text evidence="12">The sequence shown here is derived from an EMBL/GenBank/DDBJ whole genome shotgun (WGS) entry which is preliminary data.</text>
</comment>
<evidence type="ECO:0000256" key="6">
    <source>
        <dbReference type="ARBA" id="ARBA00022801"/>
    </source>
</evidence>
<dbReference type="GO" id="GO:0006189">
    <property type="term" value="P:'de novo' IMP biosynthetic process"/>
    <property type="evidence" value="ECO:0007669"/>
    <property type="project" value="UniProtKB-UniRule"/>
</dbReference>
<dbReference type="NCBIfam" id="NF002049">
    <property type="entry name" value="PRK00881.1"/>
    <property type="match status" value="1"/>
</dbReference>
<dbReference type="FunFam" id="3.40.140.20:FF:000001">
    <property type="entry name" value="Bifunctional purine biosynthesis protein PurH"/>
    <property type="match status" value="1"/>
</dbReference>
<dbReference type="NCBIfam" id="TIGR00355">
    <property type="entry name" value="purH"/>
    <property type="match status" value="1"/>
</dbReference>
<dbReference type="SUPFAM" id="SSF53927">
    <property type="entry name" value="Cytidine deaminase-like"/>
    <property type="match status" value="1"/>
</dbReference>
<dbReference type="PANTHER" id="PTHR11692">
    <property type="entry name" value="BIFUNCTIONAL PURINE BIOSYNTHESIS PROTEIN PURH"/>
    <property type="match status" value="1"/>
</dbReference>
<evidence type="ECO:0000256" key="7">
    <source>
        <dbReference type="ARBA" id="ARBA00023268"/>
    </source>
</evidence>
<comment type="pathway">
    <text evidence="1 10">Purine metabolism; IMP biosynthesis via de novo pathway; IMP from 5-formamido-1-(5-phospho-D-ribosyl)imidazole-4-carboxamide: step 1/1.</text>
</comment>
<dbReference type="UniPathway" id="UPA00074">
    <property type="reaction ID" value="UER00133"/>
</dbReference>
<dbReference type="EC" id="2.1.2.3" evidence="10"/>
<dbReference type="PROSITE" id="PS51855">
    <property type="entry name" value="MGS"/>
    <property type="match status" value="1"/>
</dbReference>
<dbReference type="GO" id="GO:0005829">
    <property type="term" value="C:cytosol"/>
    <property type="evidence" value="ECO:0007669"/>
    <property type="project" value="TreeGrafter"/>
</dbReference>
<dbReference type="EMBL" id="RYZH01000006">
    <property type="protein sequence ID" value="RUL88974.1"/>
    <property type="molecule type" value="Genomic_DNA"/>
</dbReference>
<evidence type="ECO:0000313" key="12">
    <source>
        <dbReference type="EMBL" id="RUL88974.1"/>
    </source>
</evidence>
<evidence type="ECO:0000256" key="1">
    <source>
        <dbReference type="ARBA" id="ARBA00004844"/>
    </source>
</evidence>
<dbReference type="Gene3D" id="3.40.50.1380">
    <property type="entry name" value="Methylglyoxal synthase-like domain"/>
    <property type="match status" value="1"/>
</dbReference>
<protein>
    <recommendedName>
        <fullName evidence="10">Bifunctional purine biosynthesis protein PurH</fullName>
    </recommendedName>
    <domain>
        <recommendedName>
            <fullName evidence="10">Phosphoribosylaminoimidazolecarboxamide formyltransferase</fullName>
            <ecNumber evidence="10">2.1.2.3</ecNumber>
        </recommendedName>
        <alternativeName>
            <fullName evidence="10">AICAR transformylase</fullName>
        </alternativeName>
    </domain>
    <domain>
        <recommendedName>
            <fullName evidence="10">IMP cyclohydrolase</fullName>
            <ecNumber evidence="10">3.5.4.10</ecNumber>
        </recommendedName>
        <alternativeName>
            <fullName evidence="10">ATIC</fullName>
        </alternativeName>
        <alternativeName>
            <fullName evidence="10">IMP synthase</fullName>
        </alternativeName>
        <alternativeName>
            <fullName evidence="10">Inosinicase</fullName>
        </alternativeName>
    </domain>
</protein>